<dbReference type="AlphaFoldDB" id="A0AAD4KPK3"/>
<evidence type="ECO:0000256" key="4">
    <source>
        <dbReference type="ARBA" id="ARBA00029454"/>
    </source>
</evidence>
<dbReference type="GO" id="GO:0044550">
    <property type="term" value="P:secondary metabolite biosynthetic process"/>
    <property type="evidence" value="ECO:0007669"/>
    <property type="project" value="TreeGrafter"/>
</dbReference>
<keyword evidence="1" id="KW-0596">Phosphopantetheine</keyword>
<evidence type="ECO:0000313" key="7">
    <source>
        <dbReference type="Proteomes" id="UP001201262"/>
    </source>
</evidence>
<proteinExistence type="inferred from homology"/>
<keyword evidence="7" id="KW-1185">Reference proteome</keyword>
<sequence>PLSAAYICFSSGSTGKPKAIQCTHSGVVSVLRDPVARLHVGPGHRVAQTLAPAFDGALLEVFSALCYGGMLILKDPTEPFEHLRVADSLLTTPSLAAELNPEDYPNLKYIYLCSEVLPQHTADRWSAGQANTYNIYGPTECHMVSSAQKVKPGQFVTIGTPFLSTRIYILDKQGALSPPLVAGEIHIAGVQVSQGYIGLDEETKQRFILDTIWPTDDGRMYRTGDWGYWTLDGQVAFIGRTDRQVKLVG</sequence>
<dbReference type="Proteomes" id="UP001201262">
    <property type="component" value="Unassembled WGS sequence"/>
</dbReference>
<dbReference type="GO" id="GO:0016874">
    <property type="term" value="F:ligase activity"/>
    <property type="evidence" value="ECO:0007669"/>
    <property type="project" value="UniProtKB-KW"/>
</dbReference>
<dbReference type="GeneID" id="70240463"/>
<dbReference type="EMBL" id="JAJTJA010000007">
    <property type="protein sequence ID" value="KAH8696504.1"/>
    <property type="molecule type" value="Genomic_DNA"/>
</dbReference>
<dbReference type="GO" id="GO:0031177">
    <property type="term" value="F:phosphopantetheine binding"/>
    <property type="evidence" value="ECO:0007669"/>
    <property type="project" value="TreeGrafter"/>
</dbReference>
<name>A0AAD4KPK3_9EURO</name>
<keyword evidence="3" id="KW-0436">Ligase</keyword>
<comment type="caution">
    <text evidence="6">The sequence shown here is derived from an EMBL/GenBank/DDBJ whole genome shotgun (WGS) entry which is preliminary data.</text>
</comment>
<keyword evidence="2" id="KW-0597">Phosphoprotein</keyword>
<accession>A0AAD4KPK3</accession>
<feature type="non-terminal residue" evidence="6">
    <location>
        <position position="1"/>
    </location>
</feature>
<feature type="non-terminal residue" evidence="6">
    <location>
        <position position="249"/>
    </location>
</feature>
<dbReference type="RefSeq" id="XP_046071440.1">
    <property type="nucleotide sequence ID" value="XM_046210176.1"/>
</dbReference>
<feature type="domain" description="AMP-dependent synthetase/ligase" evidence="5">
    <location>
        <begin position="3"/>
        <end position="196"/>
    </location>
</feature>
<evidence type="ECO:0000256" key="3">
    <source>
        <dbReference type="ARBA" id="ARBA00022598"/>
    </source>
</evidence>
<dbReference type="PROSITE" id="PS00455">
    <property type="entry name" value="AMP_BINDING"/>
    <property type="match status" value="1"/>
</dbReference>
<evidence type="ECO:0000259" key="5">
    <source>
        <dbReference type="Pfam" id="PF00501"/>
    </source>
</evidence>
<dbReference type="InterPro" id="IPR042099">
    <property type="entry name" value="ANL_N_sf"/>
</dbReference>
<dbReference type="PANTHER" id="PTHR45527:SF11">
    <property type="entry name" value="NONRIBOSOMAL PEPTIDE SYNTHETASE 5"/>
    <property type="match status" value="1"/>
</dbReference>
<evidence type="ECO:0000256" key="1">
    <source>
        <dbReference type="ARBA" id="ARBA00022450"/>
    </source>
</evidence>
<organism evidence="6 7">
    <name type="scientific">Talaromyces proteolyticus</name>
    <dbReference type="NCBI Taxonomy" id="1131652"/>
    <lineage>
        <taxon>Eukaryota</taxon>
        <taxon>Fungi</taxon>
        <taxon>Dikarya</taxon>
        <taxon>Ascomycota</taxon>
        <taxon>Pezizomycotina</taxon>
        <taxon>Eurotiomycetes</taxon>
        <taxon>Eurotiomycetidae</taxon>
        <taxon>Eurotiales</taxon>
        <taxon>Trichocomaceae</taxon>
        <taxon>Talaromyces</taxon>
        <taxon>Talaromyces sect. Bacilispori</taxon>
    </lineage>
</organism>
<dbReference type="InterPro" id="IPR020845">
    <property type="entry name" value="AMP-binding_CS"/>
</dbReference>
<dbReference type="Pfam" id="PF00501">
    <property type="entry name" value="AMP-binding"/>
    <property type="match status" value="1"/>
</dbReference>
<dbReference type="SUPFAM" id="SSF56801">
    <property type="entry name" value="Acetyl-CoA synthetase-like"/>
    <property type="match status" value="1"/>
</dbReference>
<reference evidence="6" key="1">
    <citation type="submission" date="2021-12" db="EMBL/GenBank/DDBJ databases">
        <title>Convergent genome expansion in fungi linked to evolution of root-endophyte symbiosis.</title>
        <authorList>
            <consortium name="DOE Joint Genome Institute"/>
            <person name="Ke Y.-H."/>
            <person name="Bonito G."/>
            <person name="Liao H.-L."/>
            <person name="Looney B."/>
            <person name="Rojas-Flechas A."/>
            <person name="Nash J."/>
            <person name="Hameed K."/>
            <person name="Schadt C."/>
            <person name="Martin F."/>
            <person name="Crous P.W."/>
            <person name="Miettinen O."/>
            <person name="Magnuson J.K."/>
            <person name="Labbe J."/>
            <person name="Jacobson D."/>
            <person name="Doktycz M.J."/>
            <person name="Veneault-Fourrey C."/>
            <person name="Kuo A."/>
            <person name="Mondo S."/>
            <person name="Calhoun S."/>
            <person name="Riley R."/>
            <person name="Ohm R."/>
            <person name="LaButti K."/>
            <person name="Andreopoulos B."/>
            <person name="Pangilinan J."/>
            <person name="Nolan M."/>
            <person name="Tritt A."/>
            <person name="Clum A."/>
            <person name="Lipzen A."/>
            <person name="Daum C."/>
            <person name="Barry K."/>
            <person name="Grigoriev I.V."/>
            <person name="Vilgalys R."/>
        </authorList>
    </citation>
    <scope>NUCLEOTIDE SEQUENCE</scope>
    <source>
        <strain evidence="6">PMI_201</strain>
    </source>
</reference>
<comment type="similarity">
    <text evidence="4">Belongs to the NRP synthetase family.</text>
</comment>
<dbReference type="PANTHER" id="PTHR45527">
    <property type="entry name" value="NONRIBOSOMAL PEPTIDE SYNTHETASE"/>
    <property type="match status" value="1"/>
</dbReference>
<evidence type="ECO:0000313" key="6">
    <source>
        <dbReference type="EMBL" id="KAH8696504.1"/>
    </source>
</evidence>
<dbReference type="GO" id="GO:0043041">
    <property type="term" value="P:amino acid activation for nonribosomal peptide biosynthetic process"/>
    <property type="evidence" value="ECO:0007669"/>
    <property type="project" value="TreeGrafter"/>
</dbReference>
<gene>
    <name evidence="6" type="ORF">BGW36DRAFT_274500</name>
</gene>
<dbReference type="InterPro" id="IPR000873">
    <property type="entry name" value="AMP-dep_synth/lig_dom"/>
</dbReference>
<evidence type="ECO:0000256" key="2">
    <source>
        <dbReference type="ARBA" id="ARBA00022553"/>
    </source>
</evidence>
<dbReference type="Gene3D" id="3.40.50.12780">
    <property type="entry name" value="N-terminal domain of ligase-like"/>
    <property type="match status" value="1"/>
</dbReference>
<protein>
    <recommendedName>
        <fullName evidence="5">AMP-dependent synthetase/ligase domain-containing protein</fullName>
    </recommendedName>
</protein>
<dbReference type="GO" id="GO:0005737">
    <property type="term" value="C:cytoplasm"/>
    <property type="evidence" value="ECO:0007669"/>
    <property type="project" value="TreeGrafter"/>
</dbReference>